<gene>
    <name evidence="1" type="ORF">SAMN05443544_0585</name>
</gene>
<evidence type="ECO:0000313" key="2">
    <source>
        <dbReference type="Proteomes" id="UP000184699"/>
    </source>
</evidence>
<dbReference type="AlphaFoldDB" id="A0A1N6DQ30"/>
<organism evidence="1 2">
    <name type="scientific">Agromyces cerinus subsp. cerinus</name>
    <dbReference type="NCBI Taxonomy" id="232089"/>
    <lineage>
        <taxon>Bacteria</taxon>
        <taxon>Bacillati</taxon>
        <taxon>Actinomycetota</taxon>
        <taxon>Actinomycetes</taxon>
        <taxon>Micrococcales</taxon>
        <taxon>Microbacteriaceae</taxon>
        <taxon>Agromyces</taxon>
    </lineage>
</organism>
<name>A0A1N6DQ30_9MICO</name>
<dbReference type="EMBL" id="FSRJ01000001">
    <property type="protein sequence ID" value="SIN72909.1"/>
    <property type="molecule type" value="Genomic_DNA"/>
</dbReference>
<dbReference type="RefSeq" id="WP_074258826.1">
    <property type="nucleotide sequence ID" value="NZ_FSRJ01000001.1"/>
</dbReference>
<reference evidence="2" key="1">
    <citation type="submission" date="2016-11" db="EMBL/GenBank/DDBJ databases">
        <authorList>
            <person name="Varghese N."/>
            <person name="Submissions S."/>
        </authorList>
    </citation>
    <scope>NUCLEOTIDE SEQUENCE [LARGE SCALE GENOMIC DNA]</scope>
    <source>
        <strain evidence="2">DSM 8595</strain>
    </source>
</reference>
<protein>
    <submittedName>
        <fullName evidence="1">Uncharacterized protein</fullName>
    </submittedName>
</protein>
<accession>A0A1N6DQ30</accession>
<proteinExistence type="predicted"/>
<evidence type="ECO:0000313" key="1">
    <source>
        <dbReference type="EMBL" id="SIN72909.1"/>
    </source>
</evidence>
<keyword evidence="2" id="KW-1185">Reference proteome</keyword>
<sequence>MKIPPINLPLDAVAHARWLEQRAVAAETELRDLRSWKETVTRQLSMTAGDSTGTNVRVETNRTDILELKGRAGVPAGGRGGWVLRRATDTGELRWAVDVTGAQPQCDIYLGVLPSWLDEGDPRYSWYPQILGSSAADYDAAQAMMPILSVTDTVADLGGGTGYRTGSTSPVPLDADNAAPARYSVHVSPVFDGQAFDIMFPADLARTTNSPWSHIDIGVYNDGGETGEYKAELHLRHLSGTYAGTRVAPGEWYDDPATGSNDWDARKMFLEADELLSWRVENVGGNPNGMAGSQIVPSITNAGSGSLVAATGDKWWEMNVKGRELVFPFSGIGPLEVSSAAHRFRNSRRDIIGISLVTAEVTDAPVGASIQVDVKVGGVSIFASPLTILAGETFGSAVPALSRWPLGSTGMIDGPADQIALAPWAPGDAATLEIVQVGSPGTEGANLTVLMWAG</sequence>
<dbReference type="Proteomes" id="UP000184699">
    <property type="component" value="Unassembled WGS sequence"/>
</dbReference>
<dbReference type="STRING" id="232089.SAMN05443544_0585"/>